<evidence type="ECO:0000313" key="2">
    <source>
        <dbReference type="Proteomes" id="UP000265618"/>
    </source>
</evidence>
<reference evidence="1 2" key="1">
    <citation type="journal article" date="2018" name="PLoS ONE">
        <title>The draft genome of Kipferlia bialata reveals reductive genome evolution in fornicate parasites.</title>
        <authorList>
            <person name="Tanifuji G."/>
            <person name="Takabayashi S."/>
            <person name="Kume K."/>
            <person name="Takagi M."/>
            <person name="Nakayama T."/>
            <person name="Kamikawa R."/>
            <person name="Inagaki Y."/>
            <person name="Hashimoto T."/>
        </authorList>
    </citation>
    <scope>NUCLEOTIDE SEQUENCE [LARGE SCALE GENOMIC DNA]</scope>
    <source>
        <strain evidence="1">NY0173</strain>
    </source>
</reference>
<gene>
    <name evidence="1" type="ORF">KIPB_008406</name>
</gene>
<sequence>MVSGVRMGGRSSSDPFHCSPEWWGSHPQVVSVATAVVEQIWPTVEPSQVGGVVRDATALSILALGVGPLASGKGISPSGPLSIAQMGLVLAL</sequence>
<feature type="non-terminal residue" evidence="1">
    <location>
        <position position="1"/>
    </location>
</feature>
<evidence type="ECO:0000313" key="1">
    <source>
        <dbReference type="EMBL" id="GCA63191.1"/>
    </source>
</evidence>
<dbReference type="AlphaFoldDB" id="A0A391NN56"/>
<name>A0A391NN56_9EUKA</name>
<organism evidence="1 2">
    <name type="scientific">Kipferlia bialata</name>
    <dbReference type="NCBI Taxonomy" id="797122"/>
    <lineage>
        <taxon>Eukaryota</taxon>
        <taxon>Metamonada</taxon>
        <taxon>Carpediemonas-like organisms</taxon>
        <taxon>Kipferlia</taxon>
    </lineage>
</organism>
<accession>A0A391NN56</accession>
<dbReference type="EMBL" id="BDIP01002595">
    <property type="protein sequence ID" value="GCA63191.1"/>
    <property type="molecule type" value="Genomic_DNA"/>
</dbReference>
<protein>
    <submittedName>
        <fullName evidence="1">Uncharacterized protein</fullName>
    </submittedName>
</protein>
<keyword evidence="2" id="KW-1185">Reference proteome</keyword>
<dbReference type="Proteomes" id="UP000265618">
    <property type="component" value="Unassembled WGS sequence"/>
</dbReference>
<proteinExistence type="predicted"/>
<comment type="caution">
    <text evidence="1">The sequence shown here is derived from an EMBL/GenBank/DDBJ whole genome shotgun (WGS) entry which is preliminary data.</text>
</comment>